<dbReference type="Proteomes" id="UP001221898">
    <property type="component" value="Unassembled WGS sequence"/>
</dbReference>
<feature type="region of interest" description="Disordered" evidence="1">
    <location>
        <begin position="70"/>
        <end position="99"/>
    </location>
</feature>
<evidence type="ECO:0000256" key="1">
    <source>
        <dbReference type="SAM" id="MobiDB-lite"/>
    </source>
</evidence>
<sequence length="99" mass="10547">MWTKAVFSPLPVKALVFLKALKPAGAPCLCAGLSGGSRFKASGSLALLCSGSSEVHLLYMKHWMAVSTSLRPPSKLPSQPTSHRLLAHLPQTLPQPITE</sequence>
<comment type="caution">
    <text evidence="2">The sequence shown here is derived from an EMBL/GenBank/DDBJ whole genome shotgun (WGS) entry which is preliminary data.</text>
</comment>
<evidence type="ECO:0000313" key="2">
    <source>
        <dbReference type="EMBL" id="KAJ8404911.1"/>
    </source>
</evidence>
<protein>
    <submittedName>
        <fullName evidence="2">Uncharacterized protein</fullName>
    </submittedName>
</protein>
<keyword evidence="3" id="KW-1185">Reference proteome</keyword>
<name>A0AAD7SLP4_9TELE</name>
<gene>
    <name evidence="2" type="ORF">AAFF_G00332980</name>
</gene>
<evidence type="ECO:0000313" key="3">
    <source>
        <dbReference type="Proteomes" id="UP001221898"/>
    </source>
</evidence>
<reference evidence="2" key="1">
    <citation type="journal article" date="2023" name="Science">
        <title>Genome structures resolve the early diversification of teleost fishes.</title>
        <authorList>
            <person name="Parey E."/>
            <person name="Louis A."/>
            <person name="Montfort J."/>
            <person name="Bouchez O."/>
            <person name="Roques C."/>
            <person name="Iampietro C."/>
            <person name="Lluch J."/>
            <person name="Castinel A."/>
            <person name="Donnadieu C."/>
            <person name="Desvignes T."/>
            <person name="Floi Bucao C."/>
            <person name="Jouanno E."/>
            <person name="Wen M."/>
            <person name="Mejri S."/>
            <person name="Dirks R."/>
            <person name="Jansen H."/>
            <person name="Henkel C."/>
            <person name="Chen W.J."/>
            <person name="Zahm M."/>
            <person name="Cabau C."/>
            <person name="Klopp C."/>
            <person name="Thompson A.W."/>
            <person name="Robinson-Rechavi M."/>
            <person name="Braasch I."/>
            <person name="Lecointre G."/>
            <person name="Bobe J."/>
            <person name="Postlethwait J.H."/>
            <person name="Berthelot C."/>
            <person name="Roest Crollius H."/>
            <person name="Guiguen Y."/>
        </authorList>
    </citation>
    <scope>NUCLEOTIDE SEQUENCE</scope>
    <source>
        <strain evidence="2">NC1722</strain>
    </source>
</reference>
<dbReference type="EMBL" id="JAINUG010000051">
    <property type="protein sequence ID" value="KAJ8404911.1"/>
    <property type="molecule type" value="Genomic_DNA"/>
</dbReference>
<accession>A0AAD7SLP4</accession>
<feature type="compositionally biased region" description="Polar residues" evidence="1">
    <location>
        <begin position="70"/>
        <end position="82"/>
    </location>
</feature>
<proteinExistence type="predicted"/>
<organism evidence="2 3">
    <name type="scientific">Aldrovandia affinis</name>
    <dbReference type="NCBI Taxonomy" id="143900"/>
    <lineage>
        <taxon>Eukaryota</taxon>
        <taxon>Metazoa</taxon>
        <taxon>Chordata</taxon>
        <taxon>Craniata</taxon>
        <taxon>Vertebrata</taxon>
        <taxon>Euteleostomi</taxon>
        <taxon>Actinopterygii</taxon>
        <taxon>Neopterygii</taxon>
        <taxon>Teleostei</taxon>
        <taxon>Notacanthiformes</taxon>
        <taxon>Halosauridae</taxon>
        <taxon>Aldrovandia</taxon>
    </lineage>
</organism>
<dbReference type="AlphaFoldDB" id="A0AAD7SLP4"/>